<dbReference type="InterPro" id="IPR007627">
    <property type="entry name" value="RNA_pol_sigma70_r2"/>
</dbReference>
<dbReference type="NCBIfam" id="TIGR02937">
    <property type="entry name" value="sigma70-ECF"/>
    <property type="match status" value="1"/>
</dbReference>
<keyword evidence="4" id="KW-0804">Transcription</keyword>
<evidence type="ECO:0000256" key="1">
    <source>
        <dbReference type="ARBA" id="ARBA00010641"/>
    </source>
</evidence>
<evidence type="ECO:0000259" key="6">
    <source>
        <dbReference type="Pfam" id="PF08281"/>
    </source>
</evidence>
<dbReference type="InterPro" id="IPR013324">
    <property type="entry name" value="RNA_pol_sigma_r3/r4-like"/>
</dbReference>
<evidence type="ECO:0000256" key="3">
    <source>
        <dbReference type="ARBA" id="ARBA00023082"/>
    </source>
</evidence>
<dbReference type="GO" id="GO:0016987">
    <property type="term" value="F:sigma factor activity"/>
    <property type="evidence" value="ECO:0007669"/>
    <property type="project" value="UniProtKB-KW"/>
</dbReference>
<feature type="domain" description="RNA polymerase sigma-70 region 2" evidence="5">
    <location>
        <begin position="14"/>
        <end position="80"/>
    </location>
</feature>
<keyword evidence="8" id="KW-1185">Reference proteome</keyword>
<dbReference type="InterPro" id="IPR039425">
    <property type="entry name" value="RNA_pol_sigma-70-like"/>
</dbReference>
<dbReference type="SUPFAM" id="SSF88659">
    <property type="entry name" value="Sigma3 and sigma4 domains of RNA polymerase sigma factors"/>
    <property type="match status" value="1"/>
</dbReference>
<dbReference type="PANTHER" id="PTHR43133:SF45">
    <property type="entry name" value="RNA POLYMERASE ECF-TYPE SIGMA FACTOR"/>
    <property type="match status" value="1"/>
</dbReference>
<evidence type="ECO:0000256" key="4">
    <source>
        <dbReference type="ARBA" id="ARBA00023163"/>
    </source>
</evidence>
<dbReference type="RefSeq" id="WP_079644654.1">
    <property type="nucleotide sequence ID" value="NZ_FUZF01000016.1"/>
</dbReference>
<comment type="similarity">
    <text evidence="1">Belongs to the sigma-70 factor family. ECF subfamily.</text>
</comment>
<dbReference type="Gene3D" id="1.10.10.10">
    <property type="entry name" value="Winged helix-like DNA-binding domain superfamily/Winged helix DNA-binding domain"/>
    <property type="match status" value="1"/>
</dbReference>
<dbReference type="Pfam" id="PF04542">
    <property type="entry name" value="Sigma70_r2"/>
    <property type="match status" value="1"/>
</dbReference>
<proteinExistence type="inferred from homology"/>
<sequence>MNQLNEKLFLNRLEEHKGILHKVARMYMDNKEDREDLHQEIIAQLWKSYSNFKGDAAFSTWMYRVAINTAITYFKKDKRRSDRYDYSQAKEPETESYDNKKDKQLEIFYTAVQQLNPVEKALIFYFMEGLSHRDTGAQLGISEGNVRVKLNRTKDKLQHIIKTFDYES</sequence>
<dbReference type="PANTHER" id="PTHR43133">
    <property type="entry name" value="RNA POLYMERASE ECF-TYPE SIGMA FACTO"/>
    <property type="match status" value="1"/>
</dbReference>
<dbReference type="OrthoDB" id="9780326at2"/>
<dbReference type="InterPro" id="IPR014284">
    <property type="entry name" value="RNA_pol_sigma-70_dom"/>
</dbReference>
<evidence type="ECO:0000256" key="2">
    <source>
        <dbReference type="ARBA" id="ARBA00023015"/>
    </source>
</evidence>
<name>A0A1T5FI05_9SPHI</name>
<feature type="domain" description="RNA polymerase sigma factor 70 region 4 type 2" evidence="6">
    <location>
        <begin position="106"/>
        <end position="157"/>
    </location>
</feature>
<dbReference type="Pfam" id="PF08281">
    <property type="entry name" value="Sigma70_r4_2"/>
    <property type="match status" value="1"/>
</dbReference>
<dbReference type="SUPFAM" id="SSF88946">
    <property type="entry name" value="Sigma2 domain of RNA polymerase sigma factors"/>
    <property type="match status" value="1"/>
</dbReference>
<keyword evidence="3" id="KW-0731">Sigma factor</keyword>
<dbReference type="InterPro" id="IPR013249">
    <property type="entry name" value="RNA_pol_sigma70_r4_t2"/>
</dbReference>
<dbReference type="InterPro" id="IPR036388">
    <property type="entry name" value="WH-like_DNA-bd_sf"/>
</dbReference>
<evidence type="ECO:0000313" key="8">
    <source>
        <dbReference type="Proteomes" id="UP000190150"/>
    </source>
</evidence>
<dbReference type="GO" id="GO:0006352">
    <property type="term" value="P:DNA-templated transcription initiation"/>
    <property type="evidence" value="ECO:0007669"/>
    <property type="project" value="InterPro"/>
</dbReference>
<protein>
    <submittedName>
        <fullName evidence="7">RNA polymerase sigma-70 factor, ECF subfamily</fullName>
    </submittedName>
</protein>
<dbReference type="GO" id="GO:0003677">
    <property type="term" value="F:DNA binding"/>
    <property type="evidence" value="ECO:0007669"/>
    <property type="project" value="InterPro"/>
</dbReference>
<dbReference type="EMBL" id="FUZF01000016">
    <property type="protein sequence ID" value="SKB95747.1"/>
    <property type="molecule type" value="Genomic_DNA"/>
</dbReference>
<evidence type="ECO:0000313" key="7">
    <source>
        <dbReference type="EMBL" id="SKB95747.1"/>
    </source>
</evidence>
<dbReference type="Proteomes" id="UP000190150">
    <property type="component" value="Unassembled WGS sequence"/>
</dbReference>
<dbReference type="Gene3D" id="1.10.1740.10">
    <property type="match status" value="1"/>
</dbReference>
<dbReference type="STRING" id="1513896.SAMN05660841_03270"/>
<dbReference type="AlphaFoldDB" id="A0A1T5FI05"/>
<reference evidence="8" key="1">
    <citation type="submission" date="2017-02" db="EMBL/GenBank/DDBJ databases">
        <authorList>
            <person name="Varghese N."/>
            <person name="Submissions S."/>
        </authorList>
    </citation>
    <scope>NUCLEOTIDE SEQUENCE [LARGE SCALE GENOMIC DNA]</scope>
    <source>
        <strain evidence="8">DSM 24091</strain>
    </source>
</reference>
<dbReference type="InterPro" id="IPR013325">
    <property type="entry name" value="RNA_pol_sigma_r2"/>
</dbReference>
<accession>A0A1T5FI05</accession>
<keyword evidence="2" id="KW-0805">Transcription regulation</keyword>
<organism evidence="7 8">
    <name type="scientific">Sphingobacterium nematocida</name>
    <dbReference type="NCBI Taxonomy" id="1513896"/>
    <lineage>
        <taxon>Bacteria</taxon>
        <taxon>Pseudomonadati</taxon>
        <taxon>Bacteroidota</taxon>
        <taxon>Sphingobacteriia</taxon>
        <taxon>Sphingobacteriales</taxon>
        <taxon>Sphingobacteriaceae</taxon>
        <taxon>Sphingobacterium</taxon>
    </lineage>
</organism>
<evidence type="ECO:0000259" key="5">
    <source>
        <dbReference type="Pfam" id="PF04542"/>
    </source>
</evidence>
<gene>
    <name evidence="7" type="ORF">SAMN05660841_03270</name>
</gene>